<accession>A0A4D4L7K6</accession>
<dbReference type="OrthoDB" id="9808669at2"/>
<comment type="similarity">
    <text evidence="1 3">Belongs to the thiolase-like superfamily. Beta-ketoacyl-ACP synthases family.</text>
</comment>
<comment type="caution">
    <text evidence="5">The sequence shown here is derived from an EMBL/GenBank/DDBJ whole genome shotgun (WGS) entry which is preliminary data.</text>
</comment>
<sequence>MSYPITGVGAVASIGNTPDEIFTGLCAGRSGLGPLRGFDREKFTAQQLFEIDDRAGTGDEPGRATRFLIEAVRQAAEDAGLPEDLSGVPVLIGTGLRELRSLELWWRDGIPFDASELDFGPALRRRFGAVDTHTFANACSASLYALALGWDLLEQGDADTVIVAGCDTVTESMFGQADRVQPPPPEVRPFDRGRQGTILGEGAAAVVLRRDADPGRPVRGWLRSVAINCDARHPTAPDREGITASVRQAHRIAGADPRDIDLVVLHGTGTPINDLMETEVTASVFAAATPALTGIKSQTGHTSGSAGLMSLLVALSCIGTGRIPPVGGLVDPLPEADGLRLVRDAPLSQPVHLAQVNGFGFGGVNAVAIVAGAA</sequence>
<feature type="domain" description="Ketosynthase family 3 (KS3)" evidence="4">
    <location>
        <begin position="1"/>
        <end position="372"/>
    </location>
</feature>
<dbReference type="GO" id="GO:0006633">
    <property type="term" value="P:fatty acid biosynthetic process"/>
    <property type="evidence" value="ECO:0007669"/>
    <property type="project" value="TreeGrafter"/>
</dbReference>
<organism evidence="5 6">
    <name type="scientific">Streptomyces violaceusniger</name>
    <dbReference type="NCBI Taxonomy" id="68280"/>
    <lineage>
        <taxon>Bacteria</taxon>
        <taxon>Bacillati</taxon>
        <taxon>Actinomycetota</taxon>
        <taxon>Actinomycetes</taxon>
        <taxon>Kitasatosporales</taxon>
        <taxon>Streptomycetaceae</taxon>
        <taxon>Streptomyces</taxon>
        <taxon>Streptomyces violaceusniger group</taxon>
    </lineage>
</organism>
<dbReference type="InterPro" id="IPR016039">
    <property type="entry name" value="Thiolase-like"/>
</dbReference>
<evidence type="ECO:0000256" key="3">
    <source>
        <dbReference type="RuleBase" id="RU003694"/>
    </source>
</evidence>
<dbReference type="SMART" id="SM00825">
    <property type="entry name" value="PKS_KS"/>
    <property type="match status" value="1"/>
</dbReference>
<dbReference type="RefSeq" id="WP_137978477.1">
    <property type="nucleotide sequence ID" value="NZ_BAAASO010000011.1"/>
</dbReference>
<dbReference type="PANTHER" id="PTHR11712">
    <property type="entry name" value="POLYKETIDE SYNTHASE-RELATED"/>
    <property type="match status" value="1"/>
</dbReference>
<dbReference type="Proteomes" id="UP000301309">
    <property type="component" value="Unassembled WGS sequence"/>
</dbReference>
<evidence type="ECO:0000259" key="4">
    <source>
        <dbReference type="PROSITE" id="PS52004"/>
    </source>
</evidence>
<dbReference type="AlphaFoldDB" id="A0A4D4L7K6"/>
<dbReference type="InterPro" id="IPR000794">
    <property type="entry name" value="Beta-ketoacyl_synthase"/>
</dbReference>
<reference evidence="5 6" key="1">
    <citation type="journal article" date="2020" name="Int. J. Syst. Evol. Microbiol.">
        <title>Reclassification of Streptomyces castelarensis and Streptomyces sporoclivatus as later heterotypic synonyms of Streptomyces antimycoticus.</title>
        <authorList>
            <person name="Komaki H."/>
            <person name="Tamura T."/>
        </authorList>
    </citation>
    <scope>NUCLEOTIDE SEQUENCE [LARGE SCALE GENOMIC DNA]</scope>
    <source>
        <strain evidence="5 6">NBRC 13459</strain>
    </source>
</reference>
<keyword evidence="6" id="KW-1185">Reference proteome</keyword>
<name>A0A4D4L7K6_STRVO</name>
<proteinExistence type="inferred from homology"/>
<dbReference type="EMBL" id="BJHW01000001">
    <property type="protein sequence ID" value="GDY54627.1"/>
    <property type="molecule type" value="Genomic_DNA"/>
</dbReference>
<dbReference type="PROSITE" id="PS52004">
    <property type="entry name" value="KS3_2"/>
    <property type="match status" value="1"/>
</dbReference>
<dbReference type="Pfam" id="PF00109">
    <property type="entry name" value="ketoacyl-synt"/>
    <property type="match status" value="1"/>
</dbReference>
<evidence type="ECO:0000313" key="6">
    <source>
        <dbReference type="Proteomes" id="UP000301309"/>
    </source>
</evidence>
<evidence type="ECO:0000256" key="1">
    <source>
        <dbReference type="ARBA" id="ARBA00008467"/>
    </source>
</evidence>
<keyword evidence="2 3" id="KW-0808">Transferase</keyword>
<dbReference type="InterPro" id="IPR020841">
    <property type="entry name" value="PKS_Beta-ketoAc_synthase_dom"/>
</dbReference>
<evidence type="ECO:0000313" key="5">
    <source>
        <dbReference type="EMBL" id="GDY54627.1"/>
    </source>
</evidence>
<evidence type="ECO:0000256" key="2">
    <source>
        <dbReference type="ARBA" id="ARBA00022679"/>
    </source>
</evidence>
<protein>
    <submittedName>
        <fullName evidence="5">3-oxoacyl-[acyl-carrier-protein] synthase 2</fullName>
    </submittedName>
</protein>
<dbReference type="GO" id="GO:0004315">
    <property type="term" value="F:3-oxoacyl-[acyl-carrier-protein] synthase activity"/>
    <property type="evidence" value="ECO:0007669"/>
    <property type="project" value="TreeGrafter"/>
</dbReference>
<dbReference type="PANTHER" id="PTHR11712:SF347">
    <property type="entry name" value="BETA KETOACYL-ACYL CARRIER PROTEIN SYNTHASE"/>
    <property type="match status" value="1"/>
</dbReference>
<gene>
    <name evidence="5" type="ORF">SVIO_052500</name>
</gene>
<dbReference type="Pfam" id="PF02801">
    <property type="entry name" value="Ketoacyl-synt_C"/>
    <property type="match status" value="1"/>
</dbReference>
<dbReference type="Gene3D" id="3.40.47.10">
    <property type="match status" value="1"/>
</dbReference>
<dbReference type="SUPFAM" id="SSF53901">
    <property type="entry name" value="Thiolase-like"/>
    <property type="match status" value="2"/>
</dbReference>
<dbReference type="InterPro" id="IPR014031">
    <property type="entry name" value="Ketoacyl_synth_C"/>
</dbReference>
<dbReference type="InterPro" id="IPR014030">
    <property type="entry name" value="Ketoacyl_synth_N"/>
</dbReference>
<dbReference type="GO" id="GO:0005829">
    <property type="term" value="C:cytosol"/>
    <property type="evidence" value="ECO:0007669"/>
    <property type="project" value="TreeGrafter"/>
</dbReference>